<dbReference type="Pfam" id="PF18139">
    <property type="entry name" value="LSDAT_euk"/>
    <property type="match status" value="1"/>
</dbReference>
<dbReference type="InterPro" id="IPR050927">
    <property type="entry name" value="TRPM"/>
</dbReference>
<evidence type="ECO:0000313" key="9">
    <source>
        <dbReference type="Proteomes" id="UP000663828"/>
    </source>
</evidence>
<evidence type="ECO:0000256" key="4">
    <source>
        <dbReference type="ARBA" id="ARBA00023136"/>
    </source>
</evidence>
<feature type="transmembrane region" description="Helical" evidence="5">
    <location>
        <begin position="766"/>
        <end position="785"/>
    </location>
</feature>
<feature type="transmembrane region" description="Helical" evidence="5">
    <location>
        <begin position="535"/>
        <end position="557"/>
    </location>
</feature>
<feature type="transmembrane region" description="Helical" evidence="5">
    <location>
        <begin position="597"/>
        <end position="616"/>
    </location>
</feature>
<proteinExistence type="predicted"/>
<dbReference type="InterPro" id="IPR005821">
    <property type="entry name" value="Ion_trans_dom"/>
</dbReference>
<dbReference type="EMBL" id="CAJNOR010001958">
    <property type="protein sequence ID" value="CAF1226121.1"/>
    <property type="molecule type" value="Genomic_DNA"/>
</dbReference>
<dbReference type="InterPro" id="IPR041491">
    <property type="entry name" value="TRPM_SLOG"/>
</dbReference>
<organism evidence="8 9">
    <name type="scientific">Adineta ricciae</name>
    <name type="common">Rotifer</name>
    <dbReference type="NCBI Taxonomy" id="249248"/>
    <lineage>
        <taxon>Eukaryota</taxon>
        <taxon>Metazoa</taxon>
        <taxon>Spiralia</taxon>
        <taxon>Gnathifera</taxon>
        <taxon>Rotifera</taxon>
        <taxon>Eurotatoria</taxon>
        <taxon>Bdelloidea</taxon>
        <taxon>Adinetida</taxon>
        <taxon>Adinetidae</taxon>
        <taxon>Adineta</taxon>
    </lineage>
</organism>
<evidence type="ECO:0000256" key="3">
    <source>
        <dbReference type="ARBA" id="ARBA00022989"/>
    </source>
</evidence>
<keyword evidence="9" id="KW-1185">Reference proteome</keyword>
<dbReference type="GO" id="GO:0005261">
    <property type="term" value="F:monoatomic cation channel activity"/>
    <property type="evidence" value="ECO:0007669"/>
    <property type="project" value="TreeGrafter"/>
</dbReference>
<dbReference type="GO" id="GO:0005886">
    <property type="term" value="C:plasma membrane"/>
    <property type="evidence" value="ECO:0007669"/>
    <property type="project" value="TreeGrafter"/>
</dbReference>
<evidence type="ECO:0000259" key="7">
    <source>
        <dbReference type="Pfam" id="PF18139"/>
    </source>
</evidence>
<comment type="subcellular location">
    <subcellularLocation>
        <location evidence="1">Membrane</location>
        <topology evidence="1">Multi-pass membrane protein</topology>
    </subcellularLocation>
</comment>
<accession>A0A814Y7X3</accession>
<feature type="transmembrane region" description="Helical" evidence="5">
    <location>
        <begin position="697"/>
        <end position="716"/>
    </location>
</feature>
<gene>
    <name evidence="8" type="ORF">XAT740_LOCUS24971</name>
</gene>
<evidence type="ECO:0000313" key="8">
    <source>
        <dbReference type="EMBL" id="CAF1226121.1"/>
    </source>
</evidence>
<feature type="domain" description="Ion transport" evidence="6">
    <location>
        <begin position="623"/>
        <end position="883"/>
    </location>
</feature>
<dbReference type="Proteomes" id="UP000663828">
    <property type="component" value="Unassembled WGS sequence"/>
</dbReference>
<dbReference type="GO" id="GO:0030001">
    <property type="term" value="P:metal ion transport"/>
    <property type="evidence" value="ECO:0007669"/>
    <property type="project" value="TreeGrafter"/>
</dbReference>
<comment type="caution">
    <text evidence="8">The sequence shown here is derived from an EMBL/GenBank/DDBJ whole genome shotgun (WGS) entry which is preliminary data.</text>
</comment>
<keyword evidence="2 5" id="KW-0812">Transmembrane</keyword>
<dbReference type="AlphaFoldDB" id="A0A814Y7X3"/>
<dbReference type="PANTHER" id="PTHR13800">
    <property type="entry name" value="TRANSIENT RECEPTOR POTENTIAL CATION CHANNEL, SUBFAMILY M, MEMBER 6"/>
    <property type="match status" value="1"/>
</dbReference>
<keyword evidence="3 5" id="KW-1133">Transmembrane helix</keyword>
<sequence>MTECLPMQNRNGYENGTLLALTANSLNEFSKNSRKFNIFIDRDEQEFRRYLFEELLPHVIIKIIGTNNEQTRHSLRASIQNIFKQIMSNLMEQTNIWLLNGTCEMLDLEDEFEGDRKLFENNPNILICKRVGKSQLLMYHPQAYDLIESILTQIQHQQTTSHIPIISLLLQGDRSSVENIIDNTSKRIPTIILKGTGIIANQIAMVYEPTKSGFQSFLDDIPTEQIVPNEDLRRLTYMNQNVRNAIFVCQPGRDELDESILRAVNIAIEIIDPSHAQVRKLSFALRWNKIHYTQINILNQNTIIHWINDELDQCLEFAIISNAVSFVELLFEYGASLQRLASMSDAELFKINPDRRSKKGKFAILFYIAYFSFGYKTDSQVIEMIIETVPVLTQLDTDRRVKAYLRRLFYWAIENQYFELTMSICTRLEDSTIAMLLVSQWCQLKVQNDYTTSETYRIHQRQFEMYAADILDLYFTDNEEKTMKFLNEKSILYPDQQAAALIDDLCSKTLVSSNCMQSYMNKIWYGNEFHQNKNFTWEILICLVCLCPVLLFLPVVCRRIFRETKISELNDGDSQRRIASPFERFYRFYQGNAVIRFHYNMASYTAFLILFSYTILFDYFPLNIYKERRSGIPGLPIPITEIILHVFLASIALEEIRQVYLHVKSVLVKAPYWKKLAGRNRHRNTIWSFYRNDPWNVLDFVAFTLWFIGFITRFIVRDHAFELSKICMSVDLCLWYMRCLHVFLASERLGPKLLMIFHTMKDLMSFLFFILIFLCAYAITTYSLISTSSFVIWSNATHFTTIQDGGNQTNFDILRNIIEWGTWKIFGSTSLTTSDLVEIKYSANNDAYGFVTLILTITFLIIAYVLLLNNLIALFNFTIQRVHGESHRAWCYHFYVVLREYEEKDFFVPPFNLLLWPISYYCRKKIERDEKKRNESVIVNESLDVKRNRKYQQRIAEQYWKEKQRCVNGLINERPYICRQCKCRGTEADYIESTLL</sequence>
<keyword evidence="4 5" id="KW-0472">Membrane</keyword>
<reference evidence="8" key="1">
    <citation type="submission" date="2021-02" db="EMBL/GenBank/DDBJ databases">
        <authorList>
            <person name="Nowell W R."/>
        </authorList>
    </citation>
    <scope>NUCLEOTIDE SEQUENCE</scope>
</reference>
<feature type="domain" description="TRPM SLOG" evidence="7">
    <location>
        <begin position="149"/>
        <end position="214"/>
    </location>
</feature>
<feature type="transmembrane region" description="Helical" evidence="5">
    <location>
        <begin position="847"/>
        <end position="867"/>
    </location>
</feature>
<dbReference type="Pfam" id="PF00520">
    <property type="entry name" value="Ion_trans"/>
    <property type="match status" value="1"/>
</dbReference>
<name>A0A814Y7X3_ADIRI</name>
<evidence type="ECO:0000256" key="2">
    <source>
        <dbReference type="ARBA" id="ARBA00022692"/>
    </source>
</evidence>
<evidence type="ECO:0000256" key="1">
    <source>
        <dbReference type="ARBA" id="ARBA00004141"/>
    </source>
</evidence>
<evidence type="ECO:0000259" key="6">
    <source>
        <dbReference type="Pfam" id="PF00520"/>
    </source>
</evidence>
<protein>
    <submittedName>
        <fullName evidence="8">Uncharacterized protein</fullName>
    </submittedName>
</protein>
<dbReference type="PANTHER" id="PTHR13800:SF12">
    <property type="entry name" value="TRANSIENT RECEPTOR POTENTIAL CATION CHANNEL SUBFAMILY M MEMBER-LIKE 2"/>
    <property type="match status" value="1"/>
</dbReference>
<evidence type="ECO:0000256" key="5">
    <source>
        <dbReference type="SAM" id="Phobius"/>
    </source>
</evidence>